<sequence>MAFWIDGDRQNPLRLKSFSSSGTSSGKSTIKITLETSDPWALGDALRGLAEVQRSQNDKQEPKRRLALPAPEEH</sequence>
<dbReference type="EMBL" id="FTOG01000012">
    <property type="protein sequence ID" value="SIT16872.1"/>
    <property type="molecule type" value="Genomic_DNA"/>
</dbReference>
<dbReference type="AlphaFoldDB" id="A0A1N7Q209"/>
<dbReference type="Proteomes" id="UP000186221">
    <property type="component" value="Unassembled WGS sequence"/>
</dbReference>
<evidence type="ECO:0000256" key="1">
    <source>
        <dbReference type="SAM" id="MobiDB-lite"/>
    </source>
</evidence>
<evidence type="ECO:0000313" key="3">
    <source>
        <dbReference type="Proteomes" id="UP000186221"/>
    </source>
</evidence>
<reference evidence="3" key="1">
    <citation type="submission" date="2017-01" db="EMBL/GenBank/DDBJ databases">
        <authorList>
            <person name="Varghese N."/>
            <person name="Submissions S."/>
        </authorList>
    </citation>
    <scope>NUCLEOTIDE SEQUENCE [LARGE SCALE GENOMIC DNA]</scope>
    <source>
        <strain evidence="3">DSM 19945</strain>
    </source>
</reference>
<protein>
    <submittedName>
        <fullName evidence="2">Uncharacterized protein</fullName>
    </submittedName>
</protein>
<keyword evidence="3" id="KW-1185">Reference proteome</keyword>
<evidence type="ECO:0000313" key="2">
    <source>
        <dbReference type="EMBL" id="SIT16872.1"/>
    </source>
</evidence>
<gene>
    <name evidence="2" type="ORF">SAMN05421580_11289</name>
</gene>
<proteinExistence type="predicted"/>
<feature type="region of interest" description="Disordered" evidence="1">
    <location>
        <begin position="51"/>
        <end position="74"/>
    </location>
</feature>
<name>A0A1N7Q209_9RHOB</name>
<dbReference type="STRING" id="453582.SAMN05421580_11289"/>
<organism evidence="2 3">
    <name type="scientific">Rhodobacter aestuarii</name>
    <dbReference type="NCBI Taxonomy" id="453582"/>
    <lineage>
        <taxon>Bacteria</taxon>
        <taxon>Pseudomonadati</taxon>
        <taxon>Pseudomonadota</taxon>
        <taxon>Alphaproteobacteria</taxon>
        <taxon>Rhodobacterales</taxon>
        <taxon>Rhodobacter group</taxon>
        <taxon>Rhodobacter</taxon>
    </lineage>
</organism>
<dbReference type="RefSeq" id="WP_076486108.1">
    <property type="nucleotide sequence ID" value="NZ_FTOG01000012.1"/>
</dbReference>
<accession>A0A1N7Q209</accession>